<organism evidence="2 3">
    <name type="scientific">Spirodela intermedia</name>
    <name type="common">Intermediate duckweed</name>
    <dbReference type="NCBI Taxonomy" id="51605"/>
    <lineage>
        <taxon>Eukaryota</taxon>
        <taxon>Viridiplantae</taxon>
        <taxon>Streptophyta</taxon>
        <taxon>Embryophyta</taxon>
        <taxon>Tracheophyta</taxon>
        <taxon>Spermatophyta</taxon>
        <taxon>Magnoliopsida</taxon>
        <taxon>Liliopsida</taxon>
        <taxon>Araceae</taxon>
        <taxon>Lemnoideae</taxon>
        <taxon>Spirodela</taxon>
    </lineage>
</organism>
<keyword evidence="3" id="KW-1185">Reference proteome</keyword>
<dbReference type="SUPFAM" id="SSF56672">
    <property type="entry name" value="DNA/RNA polymerases"/>
    <property type="match status" value="1"/>
</dbReference>
<dbReference type="OrthoDB" id="661927at2759"/>
<feature type="domain" description="Reverse transcriptase Ty1/copia-type" evidence="1">
    <location>
        <begin position="11"/>
        <end position="121"/>
    </location>
</feature>
<dbReference type="AlphaFoldDB" id="A0A7I8KUN6"/>
<dbReference type="Pfam" id="PF07727">
    <property type="entry name" value="RVT_2"/>
    <property type="match status" value="1"/>
</dbReference>
<evidence type="ECO:0000313" key="3">
    <source>
        <dbReference type="Proteomes" id="UP000663760"/>
    </source>
</evidence>
<evidence type="ECO:0000259" key="1">
    <source>
        <dbReference type="Pfam" id="PF07727"/>
    </source>
</evidence>
<evidence type="ECO:0000313" key="2">
    <source>
        <dbReference type="EMBL" id="CAA7400808.1"/>
    </source>
</evidence>
<dbReference type="EMBL" id="LR746271">
    <property type="protein sequence ID" value="CAA7400808.1"/>
    <property type="molecule type" value="Genomic_DNA"/>
</dbReference>
<dbReference type="PANTHER" id="PTHR43383:SF2">
    <property type="entry name" value="AMIDOHYDROLASE 2 FAMILY PROTEIN"/>
    <property type="match status" value="1"/>
</dbReference>
<sequence>MNEDMKALRKNDTWELVRLPIGKKVVGCKWVYTIKYHSDGSIERYKARLVAKGYTQTYGVDYLETFAPVAKMNIIILLLSLAINSDWNLQQFDVKNALLHGELEEKSYMEVPHGYERNSDANIYMWTILLSLEMMMQKKNFDQYLSQEFEMKTLGRLKYFLDIEVAYSKNSIFLSQQKYAAYHVLHFLKGTPGKDILFKKHDYLTLEVYTDADYAGSIVDR</sequence>
<accession>A0A7I8KUN6</accession>
<dbReference type="InterPro" id="IPR013103">
    <property type="entry name" value="RVT_2"/>
</dbReference>
<dbReference type="InterPro" id="IPR043502">
    <property type="entry name" value="DNA/RNA_pol_sf"/>
</dbReference>
<proteinExistence type="predicted"/>
<reference evidence="2" key="1">
    <citation type="submission" date="2020-02" db="EMBL/GenBank/DDBJ databases">
        <authorList>
            <person name="Scholz U."/>
            <person name="Mascher M."/>
            <person name="Fiebig A."/>
        </authorList>
    </citation>
    <scope>NUCLEOTIDE SEQUENCE</scope>
</reference>
<dbReference type="PANTHER" id="PTHR43383">
    <property type="entry name" value="NODULIN 6"/>
    <property type="match status" value="1"/>
</dbReference>
<gene>
    <name evidence="2" type="ORF">SI8410_08011486</name>
</gene>
<name>A0A7I8KUN6_SPIIN</name>
<dbReference type="Proteomes" id="UP000663760">
    <property type="component" value="Chromosome 8"/>
</dbReference>
<protein>
    <recommendedName>
        <fullName evidence="1">Reverse transcriptase Ty1/copia-type domain-containing protein</fullName>
    </recommendedName>
</protein>